<accession>A0ABD1MXE6</accession>
<evidence type="ECO:0000313" key="2">
    <source>
        <dbReference type="Proteomes" id="UP001603857"/>
    </source>
</evidence>
<sequence>MTLSNDEDENLTQFLESEEANANTVPFVARVTELYAYYSALFESLKATPLLKLEQFKLLDKWRACMSMVDSS</sequence>
<dbReference type="Proteomes" id="UP001603857">
    <property type="component" value="Unassembled WGS sequence"/>
</dbReference>
<protein>
    <submittedName>
        <fullName evidence="1">Uncharacterized protein</fullName>
    </submittedName>
</protein>
<proteinExistence type="predicted"/>
<comment type="caution">
    <text evidence="1">The sequence shown here is derived from an EMBL/GenBank/DDBJ whole genome shotgun (WGS) entry which is preliminary data.</text>
</comment>
<name>A0ABD1MXE6_9FABA</name>
<evidence type="ECO:0000313" key="1">
    <source>
        <dbReference type="EMBL" id="KAL2340507.1"/>
    </source>
</evidence>
<gene>
    <name evidence="1" type="ORF">Fmac_008447</name>
</gene>
<reference evidence="1 2" key="1">
    <citation type="submission" date="2024-08" db="EMBL/GenBank/DDBJ databases">
        <title>Insights into the chromosomal genome structure of Flemingia macrophylla.</title>
        <authorList>
            <person name="Ding Y."/>
            <person name="Zhao Y."/>
            <person name="Bi W."/>
            <person name="Wu M."/>
            <person name="Zhao G."/>
            <person name="Gong Y."/>
            <person name="Li W."/>
            <person name="Zhang P."/>
        </authorList>
    </citation>
    <scope>NUCLEOTIDE SEQUENCE [LARGE SCALE GENOMIC DNA]</scope>
    <source>
        <strain evidence="1">DYQJB</strain>
        <tissue evidence="1">Leaf</tissue>
    </source>
</reference>
<organism evidence="1 2">
    <name type="scientific">Flemingia macrophylla</name>
    <dbReference type="NCBI Taxonomy" id="520843"/>
    <lineage>
        <taxon>Eukaryota</taxon>
        <taxon>Viridiplantae</taxon>
        <taxon>Streptophyta</taxon>
        <taxon>Embryophyta</taxon>
        <taxon>Tracheophyta</taxon>
        <taxon>Spermatophyta</taxon>
        <taxon>Magnoliopsida</taxon>
        <taxon>eudicotyledons</taxon>
        <taxon>Gunneridae</taxon>
        <taxon>Pentapetalae</taxon>
        <taxon>rosids</taxon>
        <taxon>fabids</taxon>
        <taxon>Fabales</taxon>
        <taxon>Fabaceae</taxon>
        <taxon>Papilionoideae</taxon>
        <taxon>50 kb inversion clade</taxon>
        <taxon>NPAAA clade</taxon>
        <taxon>indigoferoid/millettioid clade</taxon>
        <taxon>Phaseoleae</taxon>
        <taxon>Flemingia</taxon>
    </lineage>
</organism>
<keyword evidence="2" id="KW-1185">Reference proteome</keyword>
<dbReference type="AlphaFoldDB" id="A0ABD1MXE6"/>
<dbReference type="EMBL" id="JBGMDY010000003">
    <property type="protein sequence ID" value="KAL2340507.1"/>
    <property type="molecule type" value="Genomic_DNA"/>
</dbReference>